<evidence type="ECO:0000256" key="1">
    <source>
        <dbReference type="SAM" id="MobiDB-lite"/>
    </source>
</evidence>
<accession>A0ABX5XZD8</accession>
<evidence type="ECO:0000313" key="3">
    <source>
        <dbReference type="Proteomes" id="UP000318081"/>
    </source>
</evidence>
<proteinExistence type="predicted"/>
<keyword evidence="3" id="KW-1185">Reference proteome</keyword>
<dbReference type="Proteomes" id="UP000318081">
    <property type="component" value="Chromosome"/>
</dbReference>
<feature type="region of interest" description="Disordered" evidence="1">
    <location>
        <begin position="1"/>
        <end position="25"/>
    </location>
</feature>
<sequence length="83" mass="9346">MQTNKEPSGEINLVDSHHESASGQSDMFVSSRLWCEGSYVILTTKTCKSSFWKSESQPSTESYRISAAKLKWLIESEGEPWVS</sequence>
<reference evidence="2 3" key="1">
    <citation type="submission" date="2019-02" db="EMBL/GenBank/DDBJ databases">
        <title>Deep-cultivation of Planctomycetes and their phenomic and genomic characterization uncovers novel biology.</title>
        <authorList>
            <person name="Wiegand S."/>
            <person name="Jogler M."/>
            <person name="Boedeker C."/>
            <person name="Pinto D."/>
            <person name="Vollmers J."/>
            <person name="Rivas-Marin E."/>
            <person name="Kohn T."/>
            <person name="Peeters S.H."/>
            <person name="Heuer A."/>
            <person name="Rast P."/>
            <person name="Oberbeckmann S."/>
            <person name="Bunk B."/>
            <person name="Jeske O."/>
            <person name="Meyerdierks A."/>
            <person name="Storesund J.E."/>
            <person name="Kallscheuer N."/>
            <person name="Luecker S."/>
            <person name="Lage O.M."/>
            <person name="Pohl T."/>
            <person name="Merkel B.J."/>
            <person name="Hornburger P."/>
            <person name="Mueller R.-W."/>
            <person name="Bruemmer F."/>
            <person name="Labrenz M."/>
            <person name="Spormann A.M."/>
            <person name="Op den Camp H."/>
            <person name="Overmann J."/>
            <person name="Amann R."/>
            <person name="Jetten M.S.M."/>
            <person name="Mascher T."/>
            <person name="Medema M.H."/>
            <person name="Devos D.P."/>
            <person name="Kaster A.-K."/>
            <person name="Ovreas L."/>
            <person name="Rohde M."/>
            <person name="Galperin M.Y."/>
            <person name="Jogler C."/>
        </authorList>
    </citation>
    <scope>NUCLEOTIDE SEQUENCE [LARGE SCALE GENOMIC DNA]</scope>
    <source>
        <strain evidence="2 3">TBK1r</strain>
    </source>
</reference>
<protein>
    <submittedName>
        <fullName evidence="2">Uncharacterized protein</fullName>
    </submittedName>
</protein>
<name>A0ABX5XZD8_9BACT</name>
<organism evidence="2 3">
    <name type="scientific">Stieleria magnilauensis</name>
    <dbReference type="NCBI Taxonomy" id="2527963"/>
    <lineage>
        <taxon>Bacteria</taxon>
        <taxon>Pseudomonadati</taxon>
        <taxon>Planctomycetota</taxon>
        <taxon>Planctomycetia</taxon>
        <taxon>Pirellulales</taxon>
        <taxon>Pirellulaceae</taxon>
        <taxon>Stieleria</taxon>
    </lineage>
</organism>
<gene>
    <name evidence="2" type="ORF">TBK1r_64330</name>
</gene>
<evidence type="ECO:0000313" key="2">
    <source>
        <dbReference type="EMBL" id="QDV87403.1"/>
    </source>
</evidence>
<dbReference type="EMBL" id="CP036432">
    <property type="protein sequence ID" value="QDV87403.1"/>
    <property type="molecule type" value="Genomic_DNA"/>
</dbReference>